<comment type="similarity">
    <text evidence="1">Belongs to the SMG9 family.</text>
</comment>
<dbReference type="PANTHER" id="PTHR14270:SF0">
    <property type="entry name" value="NONSENSE-MEDIATED MRNA DECAY FACTOR SMG9"/>
    <property type="match status" value="1"/>
</dbReference>
<dbReference type="Gene3D" id="3.40.50.300">
    <property type="entry name" value="P-loop containing nucleotide triphosphate hydrolases"/>
    <property type="match status" value="1"/>
</dbReference>
<keyword evidence="6" id="KW-1185">Reference proteome</keyword>
<reference evidence="5" key="1">
    <citation type="submission" date="2020-03" db="EMBL/GenBank/DDBJ databases">
        <title>Melopsittacus undulatus (budgerigar) genome, bMelUnd1, maternal haplotype with Z.</title>
        <authorList>
            <person name="Gedman G."/>
            <person name="Mountcastle J."/>
            <person name="Haase B."/>
            <person name="Formenti G."/>
            <person name="Wright T."/>
            <person name="Apodaca J."/>
            <person name="Pelan S."/>
            <person name="Chow W."/>
            <person name="Rhie A."/>
            <person name="Howe K."/>
            <person name="Fedrigo O."/>
            <person name="Jarvis E.D."/>
        </authorList>
    </citation>
    <scope>NUCLEOTIDE SEQUENCE [LARGE SCALE GENOMIC DNA]</scope>
</reference>
<feature type="compositionally biased region" description="Gly residues" evidence="4">
    <location>
        <begin position="78"/>
        <end position="100"/>
    </location>
</feature>
<dbReference type="AlphaFoldDB" id="A0A8V5GP29"/>
<accession>A0A8V5GP29</accession>
<evidence type="ECO:0000256" key="2">
    <source>
        <dbReference type="ARBA" id="ARBA00023161"/>
    </source>
</evidence>
<reference evidence="5" key="2">
    <citation type="submission" date="2025-08" db="UniProtKB">
        <authorList>
            <consortium name="Ensembl"/>
        </authorList>
    </citation>
    <scope>IDENTIFICATION</scope>
</reference>
<dbReference type="InterPro" id="IPR027417">
    <property type="entry name" value="P-loop_NTPase"/>
</dbReference>
<evidence type="ECO:0000313" key="5">
    <source>
        <dbReference type="Ensembl" id="ENSMUNP00000029504.1"/>
    </source>
</evidence>
<feature type="region of interest" description="Disordered" evidence="4">
    <location>
        <begin position="1"/>
        <end position="121"/>
    </location>
</feature>
<evidence type="ECO:0000313" key="6">
    <source>
        <dbReference type="Proteomes" id="UP000694405"/>
    </source>
</evidence>
<keyword evidence="2" id="KW-0866">Nonsense-mediated mRNA decay</keyword>
<dbReference type="GO" id="GO:0000184">
    <property type="term" value="P:nuclear-transcribed mRNA catabolic process, nonsense-mediated decay"/>
    <property type="evidence" value="ECO:0007669"/>
    <property type="project" value="UniProtKB-KW"/>
</dbReference>
<dbReference type="Proteomes" id="UP000694405">
    <property type="component" value="Chromosome 26"/>
</dbReference>
<protein>
    <recommendedName>
        <fullName evidence="3">Nonsense-mediated mRNA decay factor SMG9</fullName>
    </recommendedName>
</protein>
<proteinExistence type="inferred from homology"/>
<sequence length="605" mass="64658">MSDSGQSPAPGGRRRWTRDKEPEGGGERREAGEEPAGLMQKTPIILAKPPGERAQPKAGPGPAPPPPAPPILLMKARGGAGPGEESARGGGVAGGAGGEGPAQAPPREREGGPRPTQPVYQLHGRGLGPPGNMEAVAGQSRLAAPEKMKTSIKLVDEQMNWCDSALEFLLEQTDVLVVGAMGLQGTGKSTLLSLLAANQPDEDPRSFVFRPQGPELRERGGSQTGGIDFFITQERVVFLDTQPLLSPALLDHLINNDRKLPPEYGLPHTYIEMQSLQIAAFLFTVCHVVLLVQDWFTDLGLYRFLQTAEMVKPSTPSPGHEPSAGTEEPSEYYPHLVFVQTRAGPGSFRPRRLRQMQQLLQRLMAHSHLKYRGGSMGVNGDQWGSMGINGDQWESMGVNGGQWESMGVNGMMAHSHLKYRSGSMGGNGDQWGSMGINGDQWGSMGINGGQWGSMGINGDQWGSMGVNGDQWVSMGVNGDQWGSMGINGCQWGSMGINGDQWVSMGINGCQWGSMGINGDQWGSMGINGDQWGSMGVNGINGGQWDDGSFPPQVPRWVHGGQWGSMGINGSQWGSMGVNGDQWVSMGINGCQWVSMGINGCQWGAM</sequence>
<organism evidence="5 6">
    <name type="scientific">Melopsittacus undulatus</name>
    <name type="common">Budgerigar</name>
    <name type="synonym">Psittacus undulatus</name>
    <dbReference type="NCBI Taxonomy" id="13146"/>
    <lineage>
        <taxon>Eukaryota</taxon>
        <taxon>Metazoa</taxon>
        <taxon>Chordata</taxon>
        <taxon>Craniata</taxon>
        <taxon>Vertebrata</taxon>
        <taxon>Euteleostomi</taxon>
        <taxon>Archelosauria</taxon>
        <taxon>Archosauria</taxon>
        <taxon>Dinosauria</taxon>
        <taxon>Saurischia</taxon>
        <taxon>Theropoda</taxon>
        <taxon>Coelurosauria</taxon>
        <taxon>Aves</taxon>
        <taxon>Neognathae</taxon>
        <taxon>Neoaves</taxon>
        <taxon>Telluraves</taxon>
        <taxon>Australaves</taxon>
        <taxon>Psittaciformes</taxon>
        <taxon>Psittaculidae</taxon>
        <taxon>Melopsittacus</taxon>
    </lineage>
</organism>
<gene>
    <name evidence="5" type="primary">LOC117437717</name>
</gene>
<reference evidence="5" key="3">
    <citation type="submission" date="2025-09" db="UniProtKB">
        <authorList>
            <consortium name="Ensembl"/>
        </authorList>
    </citation>
    <scope>IDENTIFICATION</scope>
</reference>
<evidence type="ECO:0000256" key="3">
    <source>
        <dbReference type="ARBA" id="ARBA00029510"/>
    </source>
</evidence>
<evidence type="ECO:0000256" key="1">
    <source>
        <dbReference type="ARBA" id="ARBA00007712"/>
    </source>
</evidence>
<evidence type="ECO:0000256" key="4">
    <source>
        <dbReference type="SAM" id="MobiDB-lite"/>
    </source>
</evidence>
<dbReference type="InterPro" id="IPR039177">
    <property type="entry name" value="SMG9"/>
</dbReference>
<name>A0A8V5GP29_MELUD</name>
<feature type="compositionally biased region" description="Pro residues" evidence="4">
    <location>
        <begin position="59"/>
        <end position="70"/>
    </location>
</feature>
<dbReference type="PANTHER" id="PTHR14270">
    <property type="entry name" value="NONSENSE-MEDIATED MRNA DECAY FACTOR SMG9"/>
    <property type="match status" value="1"/>
</dbReference>
<dbReference type="Ensembl" id="ENSMUNT00000028007.1">
    <property type="protein sequence ID" value="ENSMUNP00000029504.1"/>
    <property type="gene ID" value="ENSMUNG00000018735.1"/>
</dbReference>
<feature type="compositionally biased region" description="Basic and acidic residues" evidence="4">
    <location>
        <begin position="18"/>
        <end position="32"/>
    </location>
</feature>